<keyword evidence="2" id="KW-1185">Reference proteome</keyword>
<gene>
    <name evidence="1" type="ORF">TNCT_178731</name>
</gene>
<dbReference type="EMBL" id="BMAO01012646">
    <property type="protein sequence ID" value="GFQ82965.1"/>
    <property type="molecule type" value="Genomic_DNA"/>
</dbReference>
<proteinExistence type="predicted"/>
<comment type="caution">
    <text evidence="1">The sequence shown here is derived from an EMBL/GenBank/DDBJ whole genome shotgun (WGS) entry which is preliminary data.</text>
</comment>
<reference evidence="1" key="1">
    <citation type="submission" date="2020-07" db="EMBL/GenBank/DDBJ databases">
        <title>Multicomponent nature underlies the extraordinary mechanical properties of spider dragline silk.</title>
        <authorList>
            <person name="Kono N."/>
            <person name="Nakamura H."/>
            <person name="Mori M."/>
            <person name="Yoshida Y."/>
            <person name="Ohtoshi R."/>
            <person name="Malay A.D."/>
            <person name="Moran D.A.P."/>
            <person name="Tomita M."/>
            <person name="Numata K."/>
            <person name="Arakawa K."/>
        </authorList>
    </citation>
    <scope>NUCLEOTIDE SEQUENCE</scope>
</reference>
<evidence type="ECO:0000313" key="2">
    <source>
        <dbReference type="Proteomes" id="UP000887116"/>
    </source>
</evidence>
<accession>A0A8X6ITS6</accession>
<dbReference type="Proteomes" id="UP000887116">
    <property type="component" value="Unassembled WGS sequence"/>
</dbReference>
<name>A0A8X6ITS6_TRICU</name>
<evidence type="ECO:0000313" key="1">
    <source>
        <dbReference type="EMBL" id="GFQ82965.1"/>
    </source>
</evidence>
<organism evidence="1 2">
    <name type="scientific">Trichonephila clavata</name>
    <name type="common">Joro spider</name>
    <name type="synonym">Nephila clavata</name>
    <dbReference type="NCBI Taxonomy" id="2740835"/>
    <lineage>
        <taxon>Eukaryota</taxon>
        <taxon>Metazoa</taxon>
        <taxon>Ecdysozoa</taxon>
        <taxon>Arthropoda</taxon>
        <taxon>Chelicerata</taxon>
        <taxon>Arachnida</taxon>
        <taxon>Araneae</taxon>
        <taxon>Araneomorphae</taxon>
        <taxon>Entelegynae</taxon>
        <taxon>Araneoidea</taxon>
        <taxon>Nephilidae</taxon>
        <taxon>Trichonephila</taxon>
    </lineage>
</organism>
<sequence>MKIPLKDSAGNPYSLGVDEGEHVMLLRKFSEGDEKEKISLGGNRNKSALGTHVHTGGKRTIKRCTKAGFSEKAAGSLRNFFKMIYLKALAPDL</sequence>
<protein>
    <submittedName>
        <fullName evidence="1">Uncharacterized protein</fullName>
    </submittedName>
</protein>
<dbReference type="AlphaFoldDB" id="A0A8X6ITS6"/>